<proteinExistence type="predicted"/>
<protein>
    <submittedName>
        <fullName evidence="1">Uncharacterized protein</fullName>
    </submittedName>
</protein>
<dbReference type="AlphaFoldDB" id="A0A6B0UB24"/>
<reference evidence="1" key="1">
    <citation type="submission" date="2019-12" db="EMBL/GenBank/DDBJ databases">
        <title>An insight into the sialome of adult female Ixodes ricinus ticks feeding for 6 days.</title>
        <authorList>
            <person name="Perner J."/>
            <person name="Ribeiro J.M.C."/>
        </authorList>
    </citation>
    <scope>NUCLEOTIDE SEQUENCE</scope>
    <source>
        <strain evidence="1">Semi-engorged</strain>
        <tissue evidence="1">Salivary glands</tissue>
    </source>
</reference>
<dbReference type="EMBL" id="GIFC01004244">
    <property type="protein sequence ID" value="MXU86327.1"/>
    <property type="molecule type" value="Transcribed_RNA"/>
</dbReference>
<accession>A0A6B0UB24</accession>
<evidence type="ECO:0000313" key="1">
    <source>
        <dbReference type="EMBL" id="MXU86327.1"/>
    </source>
</evidence>
<organism evidence="1">
    <name type="scientific">Ixodes ricinus</name>
    <name type="common">Common tick</name>
    <name type="synonym">Acarus ricinus</name>
    <dbReference type="NCBI Taxonomy" id="34613"/>
    <lineage>
        <taxon>Eukaryota</taxon>
        <taxon>Metazoa</taxon>
        <taxon>Ecdysozoa</taxon>
        <taxon>Arthropoda</taxon>
        <taxon>Chelicerata</taxon>
        <taxon>Arachnida</taxon>
        <taxon>Acari</taxon>
        <taxon>Parasitiformes</taxon>
        <taxon>Ixodida</taxon>
        <taxon>Ixodoidea</taxon>
        <taxon>Ixodidae</taxon>
        <taxon>Ixodinae</taxon>
        <taxon>Ixodes</taxon>
    </lineage>
</organism>
<sequence length="90" mass="9980">MKSVEDVASVVSQAARRYSSQSITPSCGLTLPASAHRPKIFVLFGIDGAQDTCMYQDTMAACPKKSTRCPRSHSYIRQKPFKEVARRRAT</sequence>
<name>A0A6B0UB24_IXORI</name>